<organism evidence="4 6">
    <name type="scientific">Croceicoccus marinus</name>
    <dbReference type="NCBI Taxonomy" id="450378"/>
    <lineage>
        <taxon>Bacteria</taxon>
        <taxon>Pseudomonadati</taxon>
        <taxon>Pseudomonadota</taxon>
        <taxon>Alphaproteobacteria</taxon>
        <taxon>Sphingomonadales</taxon>
        <taxon>Erythrobacteraceae</taxon>
        <taxon>Croceicoccus</taxon>
    </lineage>
</organism>
<gene>
    <name evidence="4" type="ORF">A9D14_17155</name>
    <name evidence="5" type="ORF">H4O24_16880</name>
</gene>
<dbReference type="RefSeq" id="WP_066850563.1">
    <property type="nucleotide sequence ID" value="NZ_CP019603.1"/>
</dbReference>
<accession>A0A1Z1FH30</accession>
<dbReference type="Proteomes" id="UP000515297">
    <property type="component" value="Plasmid plas1"/>
</dbReference>
<name>A0A1Z1FH30_9SPHN</name>
<sequence>MKNPPAPVPRYALLGEEPGHGHEELVHCETIAARSIRYDWEIPPHRHPALCQLLLVFDGQARIALDFHATQPAAPFALVAPSGAVHAFRFSPDVDGLVLTLSNTLVQALSGDQALADMVHTPRIASLSPDIAARVRAVGQQILLAAGAAPAREMLRRTLAEALLRILAEDGAGPERDHGDRLVTRFQSLVEAHCRTQRRLEFYAAALGCTERTLTRRVRAALDVSPIEFVNQRLAAEATRLLRFTNAGCAHVAEELGFDDPSYFSRFYRRMTGRTPSEISGREPG</sequence>
<dbReference type="InterPro" id="IPR047264">
    <property type="entry name" value="Cupin_HpaA-like_N"/>
</dbReference>
<evidence type="ECO:0000313" key="7">
    <source>
        <dbReference type="Proteomes" id="UP000515297"/>
    </source>
</evidence>
<feature type="domain" description="HTH araC/xylS-type" evidence="3">
    <location>
        <begin position="184"/>
        <end position="282"/>
    </location>
</feature>
<geneLocation type="plasmid" evidence="5 7">
    <name>plas1</name>
</geneLocation>
<dbReference type="CDD" id="cd06999">
    <property type="entry name" value="cupin_HpaA-like_N"/>
    <property type="match status" value="1"/>
</dbReference>
<evidence type="ECO:0000256" key="2">
    <source>
        <dbReference type="ARBA" id="ARBA00023163"/>
    </source>
</evidence>
<dbReference type="EMBL" id="CP060053">
    <property type="protein sequence ID" value="QNE07533.1"/>
    <property type="molecule type" value="Genomic_DNA"/>
</dbReference>
<dbReference type="SUPFAM" id="SSF46689">
    <property type="entry name" value="Homeodomain-like"/>
    <property type="match status" value="1"/>
</dbReference>
<dbReference type="SMART" id="SM00342">
    <property type="entry name" value="HTH_ARAC"/>
    <property type="match status" value="1"/>
</dbReference>
<dbReference type="GO" id="GO:0043565">
    <property type="term" value="F:sequence-specific DNA binding"/>
    <property type="evidence" value="ECO:0007669"/>
    <property type="project" value="InterPro"/>
</dbReference>
<evidence type="ECO:0000313" key="6">
    <source>
        <dbReference type="Proteomes" id="UP000195807"/>
    </source>
</evidence>
<keyword evidence="1" id="KW-0805">Transcription regulation</keyword>
<dbReference type="AlphaFoldDB" id="A0A1Z1FH30"/>
<dbReference type="PANTHER" id="PTHR11019:SF199">
    <property type="entry name" value="HTH-TYPE TRANSCRIPTIONAL REGULATOR NIMR"/>
    <property type="match status" value="1"/>
</dbReference>
<dbReference type="PANTHER" id="PTHR11019">
    <property type="entry name" value="HTH-TYPE TRANSCRIPTIONAL REGULATOR NIMR"/>
    <property type="match status" value="1"/>
</dbReference>
<evidence type="ECO:0000313" key="4">
    <source>
        <dbReference type="EMBL" id="ARU18030.1"/>
    </source>
</evidence>
<reference evidence="4 6" key="1">
    <citation type="submission" date="2017-01" db="EMBL/GenBank/DDBJ databases">
        <title>Complete genome sequence of esterase-producing bacterium Croceicoccus marinus E4A9.</title>
        <authorList>
            <person name="Wu Y.-H."/>
            <person name="Cheng H."/>
            <person name="Xu L."/>
            <person name="Huo Y.-Y."/>
            <person name="Wang C.-S."/>
            <person name="Xu X.-W."/>
        </authorList>
    </citation>
    <scope>NUCLEOTIDE SEQUENCE [LARGE SCALE GENOMIC DNA]</scope>
    <source>
        <strain evidence="4 6">E4A9</strain>
        <plasmid evidence="4">pCME4A9I</plasmid>
        <plasmid evidence="6">Plasmid pcme4a9i</plasmid>
    </source>
</reference>
<geneLocation type="plasmid" evidence="4">
    <name>pCME4A9I</name>
</geneLocation>
<dbReference type="Proteomes" id="UP000195807">
    <property type="component" value="Plasmid pCME4A9I"/>
</dbReference>
<dbReference type="InterPro" id="IPR011051">
    <property type="entry name" value="RmlC_Cupin_sf"/>
</dbReference>
<dbReference type="EMBL" id="CP019603">
    <property type="protein sequence ID" value="ARU18030.1"/>
    <property type="molecule type" value="Genomic_DNA"/>
</dbReference>
<evidence type="ECO:0000256" key="1">
    <source>
        <dbReference type="ARBA" id="ARBA00023015"/>
    </source>
</evidence>
<dbReference type="KEGG" id="cman:A9D14_17155"/>
<evidence type="ECO:0000259" key="3">
    <source>
        <dbReference type="PROSITE" id="PS01124"/>
    </source>
</evidence>
<dbReference type="InterPro" id="IPR018060">
    <property type="entry name" value="HTH_AraC"/>
</dbReference>
<dbReference type="PROSITE" id="PS01124">
    <property type="entry name" value="HTH_ARAC_FAMILY_2"/>
    <property type="match status" value="1"/>
</dbReference>
<dbReference type="GO" id="GO:0003700">
    <property type="term" value="F:DNA-binding transcription factor activity"/>
    <property type="evidence" value="ECO:0007669"/>
    <property type="project" value="InterPro"/>
</dbReference>
<dbReference type="OrthoDB" id="9814125at2"/>
<dbReference type="InterPro" id="IPR009057">
    <property type="entry name" value="Homeodomain-like_sf"/>
</dbReference>
<proteinExistence type="predicted"/>
<reference evidence="5 7" key="2">
    <citation type="submission" date="2020-08" db="EMBL/GenBank/DDBJ databases">
        <authorList>
            <person name="Liu G."/>
            <person name="Sun C."/>
        </authorList>
    </citation>
    <scope>NUCLEOTIDE SEQUENCE [LARGE SCALE GENOMIC DNA]</scope>
    <source>
        <strain evidence="5 7">OT19</strain>
        <plasmid evidence="5 7">plas1</plasmid>
    </source>
</reference>
<geneLocation type="plasmid" evidence="6">
    <name>pcme4a9i</name>
</geneLocation>
<dbReference type="STRING" id="450378.GCA_001661675_03449"/>
<dbReference type="Pfam" id="PF12833">
    <property type="entry name" value="HTH_18"/>
    <property type="match status" value="1"/>
</dbReference>
<keyword evidence="6" id="KW-1185">Reference proteome</keyword>
<dbReference type="Gene3D" id="1.10.10.60">
    <property type="entry name" value="Homeodomain-like"/>
    <property type="match status" value="1"/>
</dbReference>
<dbReference type="SUPFAM" id="SSF51182">
    <property type="entry name" value="RmlC-like cupins"/>
    <property type="match status" value="1"/>
</dbReference>
<protein>
    <submittedName>
        <fullName evidence="4">AraC family transcriptional regulator</fullName>
    </submittedName>
    <submittedName>
        <fullName evidence="5">Helix-turn-helix domain-containing protein</fullName>
    </submittedName>
</protein>
<keyword evidence="4" id="KW-0614">Plasmid</keyword>
<keyword evidence="2" id="KW-0804">Transcription</keyword>
<evidence type="ECO:0000313" key="5">
    <source>
        <dbReference type="EMBL" id="QNE07533.1"/>
    </source>
</evidence>